<name>A0AAV6SUL9_SOLSE</name>
<keyword evidence="3" id="KW-1185">Reference proteome</keyword>
<sequence>MKKELPRLHVLLPEAEDCERVDEWKREQRAARKQRMGCKRQRHAIHTVTSDTLVKNHNPNKGAWLETWQHKNTRKPHVSCRRSTSASILDAS</sequence>
<evidence type="ECO:0000256" key="1">
    <source>
        <dbReference type="SAM" id="MobiDB-lite"/>
    </source>
</evidence>
<feature type="region of interest" description="Disordered" evidence="1">
    <location>
        <begin position="73"/>
        <end position="92"/>
    </location>
</feature>
<evidence type="ECO:0000313" key="3">
    <source>
        <dbReference type="Proteomes" id="UP000693946"/>
    </source>
</evidence>
<gene>
    <name evidence="2" type="ORF">JOB18_036208</name>
</gene>
<dbReference type="Proteomes" id="UP000693946">
    <property type="component" value="Linkage Group LG11"/>
</dbReference>
<evidence type="ECO:0000313" key="2">
    <source>
        <dbReference type="EMBL" id="KAG7520807.1"/>
    </source>
</evidence>
<reference evidence="2 3" key="1">
    <citation type="journal article" date="2021" name="Sci. Rep.">
        <title>Chromosome anchoring in Senegalese sole (Solea senegalensis) reveals sex-associated markers and genome rearrangements in flatfish.</title>
        <authorList>
            <person name="Guerrero-Cozar I."/>
            <person name="Gomez-Garrido J."/>
            <person name="Berbel C."/>
            <person name="Martinez-Blanch J.F."/>
            <person name="Alioto T."/>
            <person name="Claros M.G."/>
            <person name="Gagnaire P.A."/>
            <person name="Manchado M."/>
        </authorList>
    </citation>
    <scope>NUCLEOTIDE SEQUENCE [LARGE SCALE GENOMIC DNA]</scope>
    <source>
        <strain evidence="2">Sse05_10M</strain>
    </source>
</reference>
<comment type="caution">
    <text evidence="2">The sequence shown here is derived from an EMBL/GenBank/DDBJ whole genome shotgun (WGS) entry which is preliminary data.</text>
</comment>
<dbReference type="AlphaFoldDB" id="A0AAV6SUL9"/>
<feature type="compositionally biased region" description="Polar residues" evidence="1">
    <location>
        <begin position="81"/>
        <end position="92"/>
    </location>
</feature>
<organism evidence="2 3">
    <name type="scientific">Solea senegalensis</name>
    <name type="common">Senegalese sole</name>
    <dbReference type="NCBI Taxonomy" id="28829"/>
    <lineage>
        <taxon>Eukaryota</taxon>
        <taxon>Metazoa</taxon>
        <taxon>Chordata</taxon>
        <taxon>Craniata</taxon>
        <taxon>Vertebrata</taxon>
        <taxon>Euteleostomi</taxon>
        <taxon>Actinopterygii</taxon>
        <taxon>Neopterygii</taxon>
        <taxon>Teleostei</taxon>
        <taxon>Neoteleostei</taxon>
        <taxon>Acanthomorphata</taxon>
        <taxon>Carangaria</taxon>
        <taxon>Pleuronectiformes</taxon>
        <taxon>Pleuronectoidei</taxon>
        <taxon>Soleidae</taxon>
        <taxon>Solea</taxon>
    </lineage>
</organism>
<proteinExistence type="predicted"/>
<protein>
    <submittedName>
        <fullName evidence="2">Uncharacterized protein</fullName>
    </submittedName>
</protein>
<dbReference type="EMBL" id="JAGKHQ010000003">
    <property type="protein sequence ID" value="KAG7520807.1"/>
    <property type="molecule type" value="Genomic_DNA"/>
</dbReference>
<accession>A0AAV6SUL9</accession>